<keyword evidence="4 12" id="KW-0808">Transferase</keyword>
<dbReference type="UniPathway" id="UPA00356">
    <property type="reaction ID" value="UER00437"/>
</dbReference>
<feature type="domain" description="Carbohydrate kinase PfkB" evidence="13">
    <location>
        <begin position="17"/>
        <end position="312"/>
    </location>
</feature>
<dbReference type="GO" id="GO:0033786">
    <property type="term" value="F:heptose-1-phosphate adenylyltransferase activity"/>
    <property type="evidence" value="ECO:0007669"/>
    <property type="project" value="UniProtKB-UniRule"/>
</dbReference>
<gene>
    <name evidence="12" type="primary">hldE</name>
    <name evidence="15" type="ORF">ID47_11805</name>
</gene>
<keyword evidence="16" id="KW-1185">Reference proteome</keyword>
<evidence type="ECO:0000256" key="8">
    <source>
        <dbReference type="ARBA" id="ARBA00022840"/>
    </source>
</evidence>
<dbReference type="Pfam" id="PF00294">
    <property type="entry name" value="PfkB"/>
    <property type="match status" value="1"/>
</dbReference>
<comment type="pathway">
    <text evidence="12">Nucleotide-sugar biosynthesis; ADP-L-glycero-beta-D-manno-heptose biosynthesis; ADP-L-glycero-beta-D-manno-heptose from D-glycero-beta-D-manno-heptose 7-phosphate: step 3/4.</text>
</comment>
<dbReference type="SUPFAM" id="SSF52374">
    <property type="entry name" value="Nucleotidylyl transferase"/>
    <property type="match status" value="1"/>
</dbReference>
<protein>
    <recommendedName>
        <fullName evidence="12">Bifunctional protein HldE</fullName>
    </recommendedName>
    <domain>
        <recommendedName>
            <fullName evidence="12">D-beta-D-heptose 7-phosphate kinase</fullName>
            <ecNumber evidence="12">2.7.1.167</ecNumber>
        </recommendedName>
        <alternativeName>
            <fullName evidence="12">D-beta-D-heptose 7-phosphotransferase</fullName>
        </alternativeName>
        <alternativeName>
            <fullName evidence="12">D-glycero-beta-D-manno-heptose-7-phosphate kinase</fullName>
        </alternativeName>
    </domain>
    <domain>
        <recommendedName>
            <fullName evidence="12">D-beta-D-heptose 1-phosphate adenylyltransferase</fullName>
            <ecNumber evidence="12">2.7.7.70</ecNumber>
        </recommendedName>
        <alternativeName>
            <fullName evidence="12">D-glycero-beta-D-manno-heptose 1-phosphate adenylyltransferase</fullName>
        </alternativeName>
    </domain>
</protein>
<dbReference type="Pfam" id="PF01467">
    <property type="entry name" value="CTP_transf_like"/>
    <property type="match status" value="1"/>
</dbReference>
<dbReference type="UniPathway" id="UPA00958"/>
<comment type="catalytic activity">
    <reaction evidence="11 12">
        <text>D-glycero-beta-D-manno-heptose 1-phosphate + ATP + H(+) = ADP-D-glycero-beta-D-manno-heptose + diphosphate</text>
        <dbReference type="Rhea" id="RHEA:27465"/>
        <dbReference type="ChEBI" id="CHEBI:15378"/>
        <dbReference type="ChEBI" id="CHEBI:30616"/>
        <dbReference type="ChEBI" id="CHEBI:33019"/>
        <dbReference type="ChEBI" id="CHEBI:59967"/>
        <dbReference type="ChEBI" id="CHEBI:61593"/>
        <dbReference type="EC" id="2.7.7.70"/>
    </reaction>
</comment>
<evidence type="ECO:0000256" key="11">
    <source>
        <dbReference type="ARBA" id="ARBA00047428"/>
    </source>
</evidence>
<dbReference type="EC" id="2.7.1.167" evidence="12"/>
<evidence type="ECO:0000256" key="7">
    <source>
        <dbReference type="ARBA" id="ARBA00022777"/>
    </source>
</evidence>
<name>A0A077AXE8_9PROT</name>
<feature type="active site" evidence="12">
    <location>
        <position position="275"/>
    </location>
</feature>
<dbReference type="InterPro" id="IPR014729">
    <property type="entry name" value="Rossmann-like_a/b/a_fold"/>
</dbReference>
<dbReference type="HAMAP" id="MF_01603">
    <property type="entry name" value="HldE"/>
    <property type="match status" value="1"/>
</dbReference>
<dbReference type="GO" id="GO:0097171">
    <property type="term" value="P:ADP-L-glycero-beta-D-manno-heptose biosynthetic process"/>
    <property type="evidence" value="ECO:0007669"/>
    <property type="project" value="UniProtKB-UniPathway"/>
</dbReference>
<keyword evidence="7 12" id="KW-0418">Kinase</keyword>
<feature type="region of interest" description="Cytidylyltransferase" evidence="12">
    <location>
        <begin position="357"/>
        <end position="486"/>
    </location>
</feature>
<dbReference type="FunFam" id="3.40.1190.20:FF:000002">
    <property type="entry name" value="Bifunctional protein HldE"/>
    <property type="match status" value="1"/>
</dbReference>
<dbReference type="HOGENOM" id="CLU_021150_2_1_5"/>
<dbReference type="eggNOG" id="COG2870">
    <property type="taxonomic scope" value="Bacteria"/>
</dbReference>
<comment type="subunit">
    <text evidence="12">Homodimer.</text>
</comment>
<accession>A0A077AXE8</accession>
<keyword evidence="6 12" id="KW-0547">Nucleotide-binding</keyword>
<dbReference type="PROSITE" id="PS00583">
    <property type="entry name" value="PFKB_KINASES_1"/>
    <property type="match status" value="1"/>
</dbReference>
<evidence type="ECO:0000256" key="3">
    <source>
        <dbReference type="ARBA" id="ARBA00004713"/>
    </source>
</evidence>
<comment type="function">
    <text evidence="2 12">Catalyzes the ADP transfer from ATP to D-glycero-beta-D-manno-heptose 1-phosphate, yielding ADP-D-glycero-beta-D-manno-heptose.</text>
</comment>
<comment type="pathway">
    <text evidence="12">Nucleotide-sugar biosynthesis; ADP-L-glycero-beta-D-manno-heptose biosynthesis; ADP-L-glycero-beta-D-manno-heptose from D-glycero-beta-D-manno-heptose 7-phosphate: step 1/4.</text>
</comment>
<dbReference type="GO" id="GO:0016773">
    <property type="term" value="F:phosphotransferase activity, alcohol group as acceptor"/>
    <property type="evidence" value="ECO:0007669"/>
    <property type="project" value="InterPro"/>
</dbReference>
<feature type="region of interest" description="Ribokinase" evidence="12">
    <location>
        <begin position="1"/>
        <end position="329"/>
    </location>
</feature>
<dbReference type="SUPFAM" id="SSF53613">
    <property type="entry name" value="Ribokinase-like"/>
    <property type="match status" value="1"/>
</dbReference>
<evidence type="ECO:0000259" key="14">
    <source>
        <dbReference type="Pfam" id="PF01467"/>
    </source>
</evidence>
<dbReference type="InterPro" id="IPR011914">
    <property type="entry name" value="RfaE_dom_II"/>
</dbReference>
<dbReference type="PANTHER" id="PTHR46969">
    <property type="entry name" value="BIFUNCTIONAL PROTEIN HLDE"/>
    <property type="match status" value="1"/>
</dbReference>
<keyword evidence="8 12" id="KW-0067">ATP-binding</keyword>
<dbReference type="OrthoDB" id="9802794at2"/>
<evidence type="ECO:0000256" key="5">
    <source>
        <dbReference type="ARBA" id="ARBA00022695"/>
    </source>
</evidence>
<reference evidence="15 16" key="1">
    <citation type="submission" date="2014-07" db="EMBL/GenBank/DDBJ databases">
        <title>Comparative genomic insights into amoeba endosymbionts belonging to the families of Holosporaceae and Candidatus Midichloriaceae within Rickettsiales.</title>
        <authorList>
            <person name="Wang Z."/>
            <person name="Wu M."/>
        </authorList>
    </citation>
    <scope>NUCLEOTIDE SEQUENCE [LARGE SCALE GENOMIC DNA]</scope>
    <source>
        <strain evidence="15">PRA3</strain>
    </source>
</reference>
<dbReference type="InterPro" id="IPR011611">
    <property type="entry name" value="PfkB_dom"/>
</dbReference>
<dbReference type="GO" id="GO:0009244">
    <property type="term" value="P:lipopolysaccharide core region biosynthetic process"/>
    <property type="evidence" value="ECO:0007669"/>
    <property type="project" value="UniProtKB-UniPathway"/>
</dbReference>
<dbReference type="Gene3D" id="3.40.1190.20">
    <property type="match status" value="1"/>
</dbReference>
<dbReference type="Proteomes" id="UP000028926">
    <property type="component" value="Chromosome"/>
</dbReference>
<comment type="function">
    <text evidence="1 12">Catalyzes the phosphorylation of D-glycero-D-manno-heptose 7-phosphate at the C-1 position to selectively form D-glycero-beta-D-manno-heptose-1,7-bisphosphate.</text>
</comment>
<keyword evidence="9 12" id="KW-0511">Multifunctional enzyme</keyword>
<organism evidence="15 16">
    <name type="scientific">Candidatus Odyssella acanthamoebae</name>
    <dbReference type="NCBI Taxonomy" id="91604"/>
    <lineage>
        <taxon>Bacteria</taxon>
        <taxon>Pseudomonadati</taxon>
        <taxon>Pseudomonadota</taxon>
        <taxon>Alphaproteobacteria</taxon>
        <taxon>Holosporales</taxon>
        <taxon>Candidatus Paracaedibacteraceae</taxon>
        <taxon>Candidatus Odyssella</taxon>
    </lineage>
</organism>
<dbReference type="InterPro" id="IPR004821">
    <property type="entry name" value="Cyt_trans-like"/>
</dbReference>
<comment type="catalytic activity">
    <reaction evidence="12">
        <text>D-glycero-beta-D-manno-heptose 7-phosphate + ATP = D-glycero-beta-D-manno-heptose 1,7-bisphosphate + ADP + H(+)</text>
        <dbReference type="Rhea" id="RHEA:27473"/>
        <dbReference type="ChEBI" id="CHEBI:15378"/>
        <dbReference type="ChEBI" id="CHEBI:30616"/>
        <dbReference type="ChEBI" id="CHEBI:60204"/>
        <dbReference type="ChEBI" id="CHEBI:60208"/>
        <dbReference type="ChEBI" id="CHEBI:456216"/>
        <dbReference type="EC" id="2.7.1.167"/>
    </reaction>
</comment>
<dbReference type="EC" id="2.7.7.70" evidence="12"/>
<evidence type="ECO:0000256" key="2">
    <source>
        <dbReference type="ARBA" id="ARBA00003753"/>
    </source>
</evidence>
<feature type="domain" description="Cytidyltransferase-like" evidence="14">
    <location>
        <begin position="357"/>
        <end position="451"/>
    </location>
</feature>
<evidence type="ECO:0000313" key="16">
    <source>
        <dbReference type="Proteomes" id="UP000028926"/>
    </source>
</evidence>
<dbReference type="EMBL" id="CP008941">
    <property type="protein sequence ID" value="AIK97271.1"/>
    <property type="molecule type" value="Genomic_DNA"/>
</dbReference>
<keyword evidence="10 12" id="KW-0119">Carbohydrate metabolism</keyword>
<sequence length="486" mass="52803">MPLSFLDFDHLEQARNKRILCLGDCMLDKFVYGNVGRISPEAPIPVFQETRETTMLGGAANVTANISAYGGNVDFISIIGDDEEGEIIRKLLQNQPSVRPYLIREQSRPTTAKTRYVSNGQHLLRVDKEICADPLAETQRTIQLTFNDLIDQCDIVLLSDYRKGFFTPSLTQQLIQTARTHQKIVIIDPKGTDYQKYAGASILTPNRSELKAATGLPVATDADIEAAARHLIQVYGIETILVTRSEEGMSLITAAEAYHVATQAQEVYDVSGAGDTSIATLALALGCGIEIKHACEIANAAAGIAVSKSGTAVVYLDELKRALLRKYGSHHPEKLSTLMAAQKLVHSWKAAGRKIGFTNGCFDLIHPGHVTLLKKAKQLCDVLIVGLNSDNSVKHLKGEQRPIQHEEARAAVLSAIGDTDLIIIFDELTPLKVIETLQPDVLIKGSDYTIDQVVGADVVQANGGKVALVDLVPNFSTTNIVKKLAS</sequence>
<evidence type="ECO:0000256" key="9">
    <source>
        <dbReference type="ARBA" id="ARBA00023268"/>
    </source>
</evidence>
<evidence type="ECO:0000256" key="6">
    <source>
        <dbReference type="ARBA" id="ARBA00022741"/>
    </source>
</evidence>
<keyword evidence="5 12" id="KW-0548">Nucleotidyltransferase</keyword>
<dbReference type="InterPro" id="IPR011913">
    <property type="entry name" value="RfaE_dom_I"/>
</dbReference>
<dbReference type="NCBIfam" id="TIGR00125">
    <property type="entry name" value="cyt_tran_rel"/>
    <property type="match status" value="1"/>
</dbReference>
<comment type="pathway">
    <text evidence="3">Bacterial outer membrane biogenesis; LPS core biosynthesis.</text>
</comment>
<dbReference type="KEGG" id="paca:ID47_11805"/>
<evidence type="ECO:0000256" key="4">
    <source>
        <dbReference type="ARBA" id="ARBA00022679"/>
    </source>
</evidence>
<comment type="similarity">
    <text evidence="12">In the N-terminal section; belongs to the carbohydrate kinase PfkB family.</text>
</comment>
<dbReference type="InterPro" id="IPR002173">
    <property type="entry name" value="Carboh/pur_kinase_PfkB_CS"/>
</dbReference>
<evidence type="ECO:0000313" key="15">
    <source>
        <dbReference type="EMBL" id="AIK97271.1"/>
    </source>
</evidence>
<comment type="similarity">
    <text evidence="12">In the C-terminal section; belongs to the cytidylyltransferase family.</text>
</comment>
<dbReference type="InterPro" id="IPR023030">
    <property type="entry name" value="Bifunc_HldE"/>
</dbReference>
<evidence type="ECO:0000256" key="12">
    <source>
        <dbReference type="HAMAP-Rule" id="MF_01603"/>
    </source>
</evidence>
<dbReference type="GO" id="GO:0033785">
    <property type="term" value="F:heptose 7-phosphate kinase activity"/>
    <property type="evidence" value="ECO:0007669"/>
    <property type="project" value="UniProtKB-UniRule"/>
</dbReference>
<evidence type="ECO:0000256" key="10">
    <source>
        <dbReference type="ARBA" id="ARBA00023277"/>
    </source>
</evidence>
<dbReference type="NCBIfam" id="TIGR02198">
    <property type="entry name" value="rfaE_dom_I"/>
    <property type="match status" value="1"/>
</dbReference>
<dbReference type="NCBIfam" id="TIGR02199">
    <property type="entry name" value="rfaE_dom_II"/>
    <property type="match status" value="1"/>
</dbReference>
<feature type="binding site" evidence="12">
    <location>
        <begin position="206"/>
        <end position="209"/>
    </location>
    <ligand>
        <name>ATP</name>
        <dbReference type="ChEBI" id="CHEBI:30616"/>
    </ligand>
</feature>
<dbReference type="InterPro" id="IPR029056">
    <property type="entry name" value="Ribokinase-like"/>
</dbReference>
<dbReference type="CDD" id="cd01172">
    <property type="entry name" value="RfaE_like"/>
    <property type="match status" value="1"/>
</dbReference>
<dbReference type="Gene3D" id="3.40.50.620">
    <property type="entry name" value="HUPs"/>
    <property type="match status" value="1"/>
</dbReference>
<dbReference type="eggNOG" id="COG0615">
    <property type="taxonomic scope" value="Bacteria"/>
</dbReference>
<dbReference type="AlphaFoldDB" id="A0A077AXE8"/>
<dbReference type="GO" id="GO:0005524">
    <property type="term" value="F:ATP binding"/>
    <property type="evidence" value="ECO:0007669"/>
    <property type="project" value="UniProtKB-UniRule"/>
</dbReference>
<dbReference type="STRING" id="91604.ID47_11805"/>
<evidence type="ECO:0000256" key="1">
    <source>
        <dbReference type="ARBA" id="ARBA00002319"/>
    </source>
</evidence>
<dbReference type="GO" id="GO:0005829">
    <property type="term" value="C:cytosol"/>
    <property type="evidence" value="ECO:0007669"/>
    <property type="project" value="TreeGrafter"/>
</dbReference>
<dbReference type="PANTHER" id="PTHR46969:SF1">
    <property type="entry name" value="BIFUNCTIONAL PROTEIN HLDE"/>
    <property type="match status" value="1"/>
</dbReference>
<dbReference type="RefSeq" id="WP_038466634.1">
    <property type="nucleotide sequence ID" value="NZ_CP008941.1"/>
</dbReference>
<proteinExistence type="inferred from homology"/>
<evidence type="ECO:0000259" key="13">
    <source>
        <dbReference type="Pfam" id="PF00294"/>
    </source>
</evidence>